<sequence>MEPLGRPQTVGVRGGANPLERDRLVKANILYIDGRDLHRSRLLDYIPLGRNVEEKAQEHPSDQSSSCNNNNSLLSRYVLEILVFLCSSDSRFYAKRFGVPTNDYRKTLQDYNKVCMAGALRGPPYTIEQTIWYVVKMQYRFQTDSMYNQLEDVCVSILNLSLMEVPPGSPLLGPEILLASLDEYHSRLFANYYKWCDYLGAEPFPWRSPPWLDDSFCAQDTSVAAGEAADSTGNPTAKNCSSQMRQDIQQMMFEVATFKLLWAEAANLRHTPELLCWLFHWLCMAWDKKYRPEEDFVDLIRDVIQRIRDEQW</sequence>
<name>U6K1I0_9EIME</name>
<protein>
    <recommendedName>
        <fullName evidence="1">1,3-beta-glucan synthase component FKS1-like domain-containing protein</fullName>
    </recommendedName>
</protein>
<gene>
    <name evidence="2" type="ORF">EMH_0051360</name>
</gene>
<dbReference type="Proteomes" id="UP000030744">
    <property type="component" value="Unassembled WGS sequence"/>
</dbReference>
<reference evidence="2" key="1">
    <citation type="submission" date="2013-10" db="EMBL/GenBank/DDBJ databases">
        <title>Genomic analysis of the causative agents of coccidiosis in chickens.</title>
        <authorList>
            <person name="Reid A.J."/>
            <person name="Blake D."/>
            <person name="Billington K."/>
            <person name="Browne H."/>
            <person name="Dunn M."/>
            <person name="Hung S."/>
            <person name="Kawahara F."/>
            <person name="Miranda-Saavedra D."/>
            <person name="Mourier T."/>
            <person name="Nagra H."/>
            <person name="Otto T.D."/>
            <person name="Rawlings N."/>
            <person name="Sanchez A."/>
            <person name="Sanders M."/>
            <person name="Subramaniam C."/>
            <person name="Tay Y."/>
            <person name="Dear P."/>
            <person name="Doerig C."/>
            <person name="Gruber A."/>
            <person name="Parkinson J."/>
            <person name="Shirley M."/>
            <person name="Wan K.L."/>
            <person name="Berriman M."/>
            <person name="Tomley F."/>
            <person name="Pain A."/>
        </authorList>
    </citation>
    <scope>NUCLEOTIDE SEQUENCE [LARGE SCALE GENOMIC DNA]</scope>
    <source>
        <strain evidence="2">Houghton</strain>
    </source>
</reference>
<dbReference type="InterPro" id="IPR026899">
    <property type="entry name" value="FKS1-like_dom1"/>
</dbReference>
<dbReference type="RefSeq" id="XP_013352197.1">
    <property type="nucleotide sequence ID" value="XM_013496743.1"/>
</dbReference>
<dbReference type="Pfam" id="PF14288">
    <property type="entry name" value="FKS1_dom1"/>
    <property type="match status" value="1"/>
</dbReference>
<feature type="domain" description="1,3-beta-glucan synthase component FKS1-like" evidence="1">
    <location>
        <begin position="251"/>
        <end position="286"/>
    </location>
</feature>
<proteinExistence type="predicted"/>
<organism evidence="2 3">
    <name type="scientific">Eimeria mitis</name>
    <dbReference type="NCBI Taxonomy" id="44415"/>
    <lineage>
        <taxon>Eukaryota</taxon>
        <taxon>Sar</taxon>
        <taxon>Alveolata</taxon>
        <taxon>Apicomplexa</taxon>
        <taxon>Conoidasida</taxon>
        <taxon>Coccidia</taxon>
        <taxon>Eucoccidiorida</taxon>
        <taxon>Eimeriorina</taxon>
        <taxon>Eimeriidae</taxon>
        <taxon>Eimeria</taxon>
    </lineage>
</organism>
<evidence type="ECO:0000259" key="1">
    <source>
        <dbReference type="Pfam" id="PF14288"/>
    </source>
</evidence>
<accession>U6K1I0</accession>
<evidence type="ECO:0000313" key="2">
    <source>
        <dbReference type="EMBL" id="CDJ29628.1"/>
    </source>
</evidence>
<dbReference type="OrthoDB" id="345600at2759"/>
<dbReference type="EMBL" id="HG682024">
    <property type="protein sequence ID" value="CDJ29628.1"/>
    <property type="molecule type" value="Genomic_DNA"/>
</dbReference>
<dbReference type="VEuPathDB" id="ToxoDB:EMH_0051360"/>
<reference evidence="2" key="2">
    <citation type="submission" date="2013-10" db="EMBL/GenBank/DDBJ databases">
        <authorList>
            <person name="Aslett M."/>
        </authorList>
    </citation>
    <scope>NUCLEOTIDE SEQUENCE [LARGE SCALE GENOMIC DNA]</scope>
    <source>
        <strain evidence="2">Houghton</strain>
    </source>
</reference>
<dbReference type="PANTHER" id="PTHR12741">
    <property type="entry name" value="LYST-INTERACTING PROTEIN LIP5 DOPAMINE RESPONSIVE PROTEIN DRG-1"/>
    <property type="match status" value="1"/>
</dbReference>
<dbReference type="AlphaFoldDB" id="U6K1I0"/>
<dbReference type="GO" id="GO:0005886">
    <property type="term" value="C:plasma membrane"/>
    <property type="evidence" value="ECO:0007669"/>
    <property type="project" value="TreeGrafter"/>
</dbReference>
<keyword evidence="3" id="KW-1185">Reference proteome</keyword>
<dbReference type="GeneID" id="25379813"/>
<dbReference type="GO" id="GO:0046527">
    <property type="term" value="F:glucosyltransferase activity"/>
    <property type="evidence" value="ECO:0007669"/>
    <property type="project" value="TreeGrafter"/>
</dbReference>
<dbReference type="PANTHER" id="PTHR12741:SF48">
    <property type="entry name" value="1,3-BETA-GLUCAN SYNTHASE COMPONENT FKS1-RELATED"/>
    <property type="match status" value="1"/>
</dbReference>
<evidence type="ECO:0000313" key="3">
    <source>
        <dbReference type="Proteomes" id="UP000030744"/>
    </source>
</evidence>